<dbReference type="FunFam" id="1.10.510.10:FF:001023">
    <property type="entry name" value="Os07g0541700 protein"/>
    <property type="match status" value="1"/>
</dbReference>
<keyword evidence="9" id="KW-0067">ATP-binding</keyword>
<name>A0A8R7JW72_TRIUA</name>
<keyword evidence="5" id="KW-0812">Transmembrane</keyword>
<evidence type="ECO:0000256" key="7">
    <source>
        <dbReference type="ARBA" id="ARBA00022741"/>
    </source>
</evidence>
<evidence type="ECO:0000313" key="17">
    <source>
        <dbReference type="Proteomes" id="UP000015106"/>
    </source>
</evidence>
<dbReference type="Gramene" id="TuG1812G0100000694.01.T01">
    <property type="protein sequence ID" value="TuG1812G0100000694.01.T01.cds322460"/>
    <property type="gene ID" value="TuG1812G0100000694.01"/>
</dbReference>
<accession>A0A8R7JW72</accession>
<comment type="subcellular location">
    <subcellularLocation>
        <location evidence="1">Membrane</location>
        <topology evidence="1">Single-pass type I membrane protein</topology>
    </subcellularLocation>
</comment>
<reference evidence="17" key="1">
    <citation type="journal article" date="2013" name="Nature">
        <title>Draft genome of the wheat A-genome progenitor Triticum urartu.</title>
        <authorList>
            <person name="Ling H.Q."/>
            <person name="Zhao S."/>
            <person name="Liu D."/>
            <person name="Wang J."/>
            <person name="Sun H."/>
            <person name="Zhang C."/>
            <person name="Fan H."/>
            <person name="Li D."/>
            <person name="Dong L."/>
            <person name="Tao Y."/>
            <person name="Gao C."/>
            <person name="Wu H."/>
            <person name="Li Y."/>
            <person name="Cui Y."/>
            <person name="Guo X."/>
            <person name="Zheng S."/>
            <person name="Wang B."/>
            <person name="Yu K."/>
            <person name="Liang Q."/>
            <person name="Yang W."/>
            <person name="Lou X."/>
            <person name="Chen J."/>
            <person name="Feng M."/>
            <person name="Jian J."/>
            <person name="Zhang X."/>
            <person name="Luo G."/>
            <person name="Jiang Y."/>
            <person name="Liu J."/>
            <person name="Wang Z."/>
            <person name="Sha Y."/>
            <person name="Zhang B."/>
            <person name="Wu H."/>
            <person name="Tang D."/>
            <person name="Shen Q."/>
            <person name="Xue P."/>
            <person name="Zou S."/>
            <person name="Wang X."/>
            <person name="Liu X."/>
            <person name="Wang F."/>
            <person name="Yang Y."/>
            <person name="An X."/>
            <person name="Dong Z."/>
            <person name="Zhang K."/>
            <person name="Zhang X."/>
            <person name="Luo M.C."/>
            <person name="Dvorak J."/>
            <person name="Tong Y."/>
            <person name="Wang J."/>
            <person name="Yang H."/>
            <person name="Li Z."/>
            <person name="Wang D."/>
            <person name="Zhang A."/>
            <person name="Wang J."/>
        </authorList>
    </citation>
    <scope>NUCLEOTIDE SEQUENCE</scope>
    <source>
        <strain evidence="17">cv. G1812</strain>
    </source>
</reference>
<evidence type="ECO:0000256" key="3">
    <source>
        <dbReference type="ARBA" id="ARBA00022527"/>
    </source>
</evidence>
<reference evidence="16" key="3">
    <citation type="submission" date="2022-06" db="UniProtKB">
        <authorList>
            <consortium name="EnsemblPlants"/>
        </authorList>
    </citation>
    <scope>IDENTIFICATION</scope>
</reference>
<evidence type="ECO:0000256" key="5">
    <source>
        <dbReference type="ARBA" id="ARBA00022692"/>
    </source>
</evidence>
<dbReference type="SMART" id="SM00220">
    <property type="entry name" value="S_TKc"/>
    <property type="match status" value="1"/>
</dbReference>
<keyword evidence="17" id="KW-1185">Reference proteome</keyword>
<evidence type="ECO:0000256" key="13">
    <source>
        <dbReference type="ARBA" id="ARBA00047899"/>
    </source>
</evidence>
<reference evidence="16" key="2">
    <citation type="submission" date="2018-03" db="EMBL/GenBank/DDBJ databases">
        <title>The Triticum urartu genome reveals the dynamic nature of wheat genome evolution.</title>
        <authorList>
            <person name="Ling H."/>
            <person name="Ma B."/>
            <person name="Shi X."/>
            <person name="Liu H."/>
            <person name="Dong L."/>
            <person name="Sun H."/>
            <person name="Cao Y."/>
            <person name="Gao Q."/>
            <person name="Zheng S."/>
            <person name="Li Y."/>
            <person name="Yu Y."/>
            <person name="Du H."/>
            <person name="Qi M."/>
            <person name="Li Y."/>
            <person name="Yu H."/>
            <person name="Cui Y."/>
            <person name="Wang N."/>
            <person name="Chen C."/>
            <person name="Wu H."/>
            <person name="Zhao Y."/>
            <person name="Zhang J."/>
            <person name="Li Y."/>
            <person name="Zhou W."/>
            <person name="Zhang B."/>
            <person name="Hu W."/>
            <person name="Eijk M."/>
            <person name="Tang J."/>
            <person name="Witsenboer H."/>
            <person name="Zhao S."/>
            <person name="Li Z."/>
            <person name="Zhang A."/>
            <person name="Wang D."/>
            <person name="Liang C."/>
        </authorList>
    </citation>
    <scope>NUCLEOTIDE SEQUENCE [LARGE SCALE GENOMIC DNA]</scope>
    <source>
        <strain evidence="16">cv. G1812</strain>
    </source>
</reference>
<evidence type="ECO:0000313" key="16">
    <source>
        <dbReference type="EnsemblPlants" id="TuG1812G0100000694.01.T01.cds322460"/>
    </source>
</evidence>
<dbReference type="SUPFAM" id="SSF56112">
    <property type="entry name" value="Protein kinase-like (PK-like)"/>
    <property type="match status" value="1"/>
</dbReference>
<evidence type="ECO:0000256" key="4">
    <source>
        <dbReference type="ARBA" id="ARBA00022679"/>
    </source>
</evidence>
<evidence type="ECO:0000256" key="12">
    <source>
        <dbReference type="ARBA" id="ARBA00023180"/>
    </source>
</evidence>
<dbReference type="AlphaFoldDB" id="A0A8R7JW72"/>
<evidence type="ECO:0000256" key="1">
    <source>
        <dbReference type="ARBA" id="ARBA00004479"/>
    </source>
</evidence>
<organism evidence="16 17">
    <name type="scientific">Triticum urartu</name>
    <name type="common">Red wild einkorn</name>
    <name type="synonym">Crithodium urartu</name>
    <dbReference type="NCBI Taxonomy" id="4572"/>
    <lineage>
        <taxon>Eukaryota</taxon>
        <taxon>Viridiplantae</taxon>
        <taxon>Streptophyta</taxon>
        <taxon>Embryophyta</taxon>
        <taxon>Tracheophyta</taxon>
        <taxon>Spermatophyta</taxon>
        <taxon>Magnoliopsida</taxon>
        <taxon>Liliopsida</taxon>
        <taxon>Poales</taxon>
        <taxon>Poaceae</taxon>
        <taxon>BOP clade</taxon>
        <taxon>Pooideae</taxon>
        <taxon>Triticodae</taxon>
        <taxon>Triticeae</taxon>
        <taxon>Triticinae</taxon>
        <taxon>Triticum</taxon>
    </lineage>
</organism>
<keyword evidence="10" id="KW-1133">Transmembrane helix</keyword>
<evidence type="ECO:0000256" key="2">
    <source>
        <dbReference type="ARBA" id="ARBA00012513"/>
    </source>
</evidence>
<evidence type="ECO:0000256" key="11">
    <source>
        <dbReference type="ARBA" id="ARBA00023136"/>
    </source>
</evidence>
<dbReference type="PROSITE" id="PS00108">
    <property type="entry name" value="PROTEIN_KINASE_ST"/>
    <property type="match status" value="1"/>
</dbReference>
<feature type="domain" description="Protein kinase" evidence="15">
    <location>
        <begin position="1"/>
        <end position="194"/>
    </location>
</feature>
<keyword evidence="4" id="KW-0808">Transferase</keyword>
<evidence type="ECO:0000256" key="10">
    <source>
        <dbReference type="ARBA" id="ARBA00022989"/>
    </source>
</evidence>
<evidence type="ECO:0000259" key="15">
    <source>
        <dbReference type="PROSITE" id="PS50011"/>
    </source>
</evidence>
<dbReference type="PROSITE" id="PS50011">
    <property type="entry name" value="PROTEIN_KINASE_DOM"/>
    <property type="match status" value="1"/>
</dbReference>
<keyword evidence="8" id="KW-0418">Kinase</keyword>
<dbReference type="InterPro" id="IPR045874">
    <property type="entry name" value="LRK10/LRL21-25-like"/>
</dbReference>
<comment type="catalytic activity">
    <reaction evidence="14">
        <text>L-seryl-[protein] + ATP = O-phospho-L-seryl-[protein] + ADP + H(+)</text>
        <dbReference type="Rhea" id="RHEA:17989"/>
        <dbReference type="Rhea" id="RHEA-COMP:9863"/>
        <dbReference type="Rhea" id="RHEA-COMP:11604"/>
        <dbReference type="ChEBI" id="CHEBI:15378"/>
        <dbReference type="ChEBI" id="CHEBI:29999"/>
        <dbReference type="ChEBI" id="CHEBI:30616"/>
        <dbReference type="ChEBI" id="CHEBI:83421"/>
        <dbReference type="ChEBI" id="CHEBI:456216"/>
        <dbReference type="EC" id="2.7.11.1"/>
    </reaction>
</comment>
<dbReference type="GO" id="GO:0004674">
    <property type="term" value="F:protein serine/threonine kinase activity"/>
    <property type="evidence" value="ECO:0007669"/>
    <property type="project" value="UniProtKB-KW"/>
</dbReference>
<sequence length="194" mass="22075">MHGLMSHWRNTYSLTTLIFFQHLLVPGKLLDIALGIARGMEYLHQGCNQRILHFDIKPHNILLDHNFNPKISDFGLAKLCARDQSIVTLTAARGTMGYIARELYSRNFGGVLYKSDVNSFGMLVLEMVSRKRNADTSIESQDDVYLPEWIYQKVINGEELVLSAETTGEDKEKVMQMGWWHCGVSSGTRETGHR</sequence>
<dbReference type="EnsemblPlants" id="TuG1812G0100000694.01.T01">
    <property type="protein sequence ID" value="TuG1812G0100000694.01.T01.cds322460"/>
    <property type="gene ID" value="TuG1812G0100000694.01"/>
</dbReference>
<dbReference type="Proteomes" id="UP000015106">
    <property type="component" value="Chromosome 1"/>
</dbReference>
<dbReference type="InterPro" id="IPR000719">
    <property type="entry name" value="Prot_kinase_dom"/>
</dbReference>
<comment type="catalytic activity">
    <reaction evidence="13">
        <text>L-threonyl-[protein] + ATP = O-phospho-L-threonyl-[protein] + ADP + H(+)</text>
        <dbReference type="Rhea" id="RHEA:46608"/>
        <dbReference type="Rhea" id="RHEA-COMP:11060"/>
        <dbReference type="Rhea" id="RHEA-COMP:11605"/>
        <dbReference type="ChEBI" id="CHEBI:15378"/>
        <dbReference type="ChEBI" id="CHEBI:30013"/>
        <dbReference type="ChEBI" id="CHEBI:30616"/>
        <dbReference type="ChEBI" id="CHEBI:61977"/>
        <dbReference type="ChEBI" id="CHEBI:456216"/>
        <dbReference type="EC" id="2.7.11.1"/>
    </reaction>
</comment>
<protein>
    <recommendedName>
        <fullName evidence="2">non-specific serine/threonine protein kinase</fullName>
        <ecNumber evidence="2">2.7.11.1</ecNumber>
    </recommendedName>
</protein>
<dbReference type="GO" id="GO:0005524">
    <property type="term" value="F:ATP binding"/>
    <property type="evidence" value="ECO:0007669"/>
    <property type="project" value="UniProtKB-KW"/>
</dbReference>
<dbReference type="Gene3D" id="1.10.510.10">
    <property type="entry name" value="Transferase(Phosphotransferase) domain 1"/>
    <property type="match status" value="1"/>
</dbReference>
<dbReference type="EC" id="2.7.11.1" evidence="2"/>
<proteinExistence type="predicted"/>
<dbReference type="InterPro" id="IPR011009">
    <property type="entry name" value="Kinase-like_dom_sf"/>
</dbReference>
<evidence type="ECO:0000256" key="14">
    <source>
        <dbReference type="ARBA" id="ARBA00048679"/>
    </source>
</evidence>
<keyword evidence="7" id="KW-0547">Nucleotide-binding</keyword>
<keyword evidence="11" id="KW-0472">Membrane</keyword>
<keyword evidence="6" id="KW-0732">Signal</keyword>
<keyword evidence="12" id="KW-0325">Glycoprotein</keyword>
<evidence type="ECO:0000256" key="6">
    <source>
        <dbReference type="ARBA" id="ARBA00022729"/>
    </source>
</evidence>
<dbReference type="GO" id="GO:0016020">
    <property type="term" value="C:membrane"/>
    <property type="evidence" value="ECO:0007669"/>
    <property type="project" value="UniProtKB-SubCell"/>
</dbReference>
<dbReference type="PANTHER" id="PTHR27009">
    <property type="entry name" value="RUST RESISTANCE KINASE LR10-RELATED"/>
    <property type="match status" value="1"/>
</dbReference>
<evidence type="ECO:0000256" key="8">
    <source>
        <dbReference type="ARBA" id="ARBA00022777"/>
    </source>
</evidence>
<dbReference type="Pfam" id="PF00069">
    <property type="entry name" value="Pkinase"/>
    <property type="match status" value="1"/>
</dbReference>
<keyword evidence="3" id="KW-0723">Serine/threonine-protein kinase</keyword>
<evidence type="ECO:0000256" key="9">
    <source>
        <dbReference type="ARBA" id="ARBA00022840"/>
    </source>
</evidence>
<dbReference type="InterPro" id="IPR008271">
    <property type="entry name" value="Ser/Thr_kinase_AS"/>
</dbReference>